<dbReference type="InterPro" id="IPR023210">
    <property type="entry name" value="NADP_OxRdtase_dom"/>
</dbReference>
<feature type="domain" description="NADP-dependent oxidoreductase" evidence="2">
    <location>
        <begin position="15"/>
        <end position="316"/>
    </location>
</feature>
<accession>A0AB35IJZ9</accession>
<dbReference type="Pfam" id="PF00248">
    <property type="entry name" value="Aldo_ket_red"/>
    <property type="match status" value="1"/>
</dbReference>
<keyword evidence="1" id="KW-0560">Oxidoreductase</keyword>
<dbReference type="Gene3D" id="3.20.20.100">
    <property type="entry name" value="NADP-dependent oxidoreductase domain"/>
    <property type="match status" value="1"/>
</dbReference>
<protein>
    <submittedName>
        <fullName evidence="3">Aldo/keto reductase</fullName>
    </submittedName>
</protein>
<dbReference type="EMBL" id="JAQLKE010000013">
    <property type="protein sequence ID" value="MDB7084030.1"/>
    <property type="molecule type" value="Genomic_DNA"/>
</dbReference>
<dbReference type="Proteomes" id="UP001211987">
    <property type="component" value="Unassembled WGS sequence"/>
</dbReference>
<comment type="caution">
    <text evidence="3">The sequence shown here is derived from an EMBL/GenBank/DDBJ whole genome shotgun (WGS) entry which is preliminary data.</text>
</comment>
<dbReference type="SUPFAM" id="SSF51430">
    <property type="entry name" value="NAD(P)-linked oxidoreductase"/>
    <property type="match status" value="1"/>
</dbReference>
<dbReference type="CDD" id="cd19079">
    <property type="entry name" value="AKR_EcYajO-like"/>
    <property type="match status" value="1"/>
</dbReference>
<dbReference type="InterPro" id="IPR050523">
    <property type="entry name" value="AKR_Detox_Biosynth"/>
</dbReference>
<dbReference type="RefSeq" id="WP_270372379.1">
    <property type="nucleotide sequence ID" value="NZ_JAQDLY010000010.1"/>
</dbReference>
<dbReference type="FunFam" id="3.20.20.100:FF:000004">
    <property type="entry name" value="Oxidoreductase, aldo/keto reductase"/>
    <property type="match status" value="1"/>
</dbReference>
<dbReference type="AlphaFoldDB" id="A0AB35IJZ9"/>
<sequence length="325" mass="37081">MEYVKLGNTGLEVSKICLGCMSFGDPQRWIHSWVLNETDSRKIIKKALDLGINFFDTANVYGLGASEEILGRALQEYAKREEIVIATKVSGQMHEGPNGKGLSRKAILHEVEQCLKRLGTDYIDLLYIHRWDYNTPIEETMCALNDLVRAGKVHYLGASSMYAWQFQKAQYLAEKNGWTKFSVMQGHYNLLYREEEREMIPLCKDMKVALVPYSPLAAGRLTRDWNSDSKRAQEDLVAKRKYDSTVDTDRKIVERVAEIADKYQVTKSQVAVAWLWAKGVTAPIVGITKEKYLDDFAGALTVKLTQEDIEYLEECYQPHVIIGHN</sequence>
<dbReference type="InterPro" id="IPR036812">
    <property type="entry name" value="NAD(P)_OxRdtase_dom_sf"/>
</dbReference>
<dbReference type="PANTHER" id="PTHR43364:SF4">
    <property type="entry name" value="NAD(P)-LINKED OXIDOREDUCTASE SUPERFAMILY PROTEIN"/>
    <property type="match status" value="1"/>
</dbReference>
<dbReference type="GO" id="GO:0005829">
    <property type="term" value="C:cytosol"/>
    <property type="evidence" value="ECO:0007669"/>
    <property type="project" value="UniProtKB-ARBA"/>
</dbReference>
<dbReference type="GO" id="GO:0016491">
    <property type="term" value="F:oxidoreductase activity"/>
    <property type="evidence" value="ECO:0007669"/>
    <property type="project" value="UniProtKB-KW"/>
</dbReference>
<gene>
    <name evidence="3" type="ORF">PM738_09480</name>
</gene>
<dbReference type="PANTHER" id="PTHR43364">
    <property type="entry name" value="NADH-SPECIFIC METHYLGLYOXAL REDUCTASE-RELATED"/>
    <property type="match status" value="1"/>
</dbReference>
<evidence type="ECO:0000256" key="1">
    <source>
        <dbReference type="ARBA" id="ARBA00023002"/>
    </source>
</evidence>
<evidence type="ECO:0000313" key="3">
    <source>
        <dbReference type="EMBL" id="MDB7084030.1"/>
    </source>
</evidence>
<evidence type="ECO:0000259" key="2">
    <source>
        <dbReference type="Pfam" id="PF00248"/>
    </source>
</evidence>
<proteinExistence type="predicted"/>
<organism evidence="3 4">
    <name type="scientific">Thomasclavelia ramosa</name>
    <dbReference type="NCBI Taxonomy" id="1547"/>
    <lineage>
        <taxon>Bacteria</taxon>
        <taxon>Bacillati</taxon>
        <taxon>Bacillota</taxon>
        <taxon>Erysipelotrichia</taxon>
        <taxon>Erysipelotrichales</taxon>
        <taxon>Coprobacillaceae</taxon>
        <taxon>Thomasclavelia</taxon>
    </lineage>
</organism>
<name>A0AB35IJZ9_9FIRM</name>
<reference evidence="3" key="1">
    <citation type="submission" date="2023-01" db="EMBL/GenBank/DDBJ databases">
        <title>Human gut microbiome strain richness.</title>
        <authorList>
            <person name="Chen-Liaw A."/>
        </authorList>
    </citation>
    <scope>NUCLEOTIDE SEQUENCE</scope>
    <source>
        <strain evidence="3">1001217st2_G6_1001217B_191108</strain>
    </source>
</reference>
<evidence type="ECO:0000313" key="4">
    <source>
        <dbReference type="Proteomes" id="UP001211987"/>
    </source>
</evidence>